<evidence type="ECO:0000256" key="9">
    <source>
        <dbReference type="SAM" id="MobiDB-lite"/>
    </source>
</evidence>
<keyword evidence="12" id="KW-1185">Reference proteome</keyword>
<keyword evidence="5" id="KW-0243">Dynein</keyword>
<accession>A8Q0K4</accession>
<dbReference type="SUPFAM" id="SSF74924">
    <property type="entry name" value="Cap-Gly domain"/>
    <property type="match status" value="1"/>
</dbReference>
<evidence type="ECO:0000256" key="1">
    <source>
        <dbReference type="ARBA" id="ARBA00004245"/>
    </source>
</evidence>
<dbReference type="OrthoDB" id="2130750at2759"/>
<feature type="compositionally biased region" description="Basic and acidic residues" evidence="9">
    <location>
        <begin position="248"/>
        <end position="258"/>
    </location>
</feature>
<feature type="compositionally biased region" description="Polar residues" evidence="9">
    <location>
        <begin position="214"/>
        <end position="226"/>
    </location>
</feature>
<dbReference type="InterPro" id="IPR022157">
    <property type="entry name" value="Dynactin"/>
</dbReference>
<dbReference type="GO" id="GO:0005874">
    <property type="term" value="C:microtubule"/>
    <property type="evidence" value="ECO:0007669"/>
    <property type="project" value="UniProtKB-KW"/>
</dbReference>
<dbReference type="AlphaFoldDB" id="A8Q0K4"/>
<protein>
    <recommendedName>
        <fullName evidence="10">CAP-Gly domain-containing protein</fullName>
    </recommendedName>
</protein>
<keyword evidence="7" id="KW-0206">Cytoskeleton</keyword>
<dbReference type="Gene3D" id="2.30.30.190">
    <property type="entry name" value="CAP Gly-rich-like domain"/>
    <property type="match status" value="1"/>
</dbReference>
<dbReference type="EMBL" id="AAYY01000006">
    <property type="protein sequence ID" value="EDP43833.1"/>
    <property type="molecule type" value="Genomic_DNA"/>
</dbReference>
<feature type="compositionally biased region" description="Polar residues" evidence="9">
    <location>
        <begin position="161"/>
        <end position="176"/>
    </location>
</feature>
<evidence type="ECO:0000256" key="4">
    <source>
        <dbReference type="ARBA" id="ARBA00022701"/>
    </source>
</evidence>
<dbReference type="PROSITE" id="PS00845">
    <property type="entry name" value="CAP_GLY_1"/>
    <property type="match status" value="1"/>
</dbReference>
<keyword evidence="4" id="KW-0493">Microtubule</keyword>
<dbReference type="STRING" id="425265.A8Q0K4"/>
<proteinExistence type="inferred from homology"/>
<evidence type="ECO:0000259" key="10">
    <source>
        <dbReference type="PROSITE" id="PS50245"/>
    </source>
</evidence>
<dbReference type="Proteomes" id="UP000008837">
    <property type="component" value="Unassembled WGS sequence"/>
</dbReference>
<evidence type="ECO:0000256" key="8">
    <source>
        <dbReference type="SAM" id="Coils"/>
    </source>
</evidence>
<dbReference type="SMART" id="SM01052">
    <property type="entry name" value="CAP_GLY"/>
    <property type="match status" value="1"/>
</dbReference>
<dbReference type="Pfam" id="PF01302">
    <property type="entry name" value="CAP_GLY"/>
    <property type="match status" value="1"/>
</dbReference>
<dbReference type="Gene3D" id="1.20.1170.10">
    <property type="match status" value="1"/>
</dbReference>
<sequence>MASSAPLTLHARCRVANIGYGEILFVGQTSFAPGTWVGVHLDEPRGKNDGSVQGKRYFACEPRCGVFVRPSQVHVQADELEDIPRTSETPHSIRRSVGTSRFSMVAETPQTSRRATAALGPGSTGRTSGARPRPSHFRTPAVINRTPVPASLTPGSIYRTPGTSSRTPAPASQTPGAGNRSPFLSPSERAKTRIEAGRARRLVTGPSPWMGPASQDSDTPQLTSPLGETRSTKPITFQQSPTLSPSPLKEHMTRDNEQKARLEELQTECSAHVARIAALESDASRLSELTQAYDKAKARVRELEGACDELKDNMQELTDSLEMATLDREMAEERSEALQQELKTAQETVEELRLEREIHAESASAALPADAAVLLSENARLKEALIRLRDTAHEADVKQRRELASLRAELVTKEEISAEHTKTLEQLARLEALVSELRAQTEVAQSTEDMLETLAERNGALEELVEKLTTDVRELEALQAVSEELEATHIETEAQLQRDLDMRDEHINALQREQVSMQAHLTAHAATIEQFRALVTDLTRERDTWRAKCDAPPAPAPRAPLTIEQVQTHRPVFAHDRLVAECAMTRRQVQMLRAYALPSFSDVDQGAILTILLYERIGMQSEYIRSALTWSEEGTASWQPRVHDDAQLRVCRLRRAVAHVGALAKQISAVLCSSSPDVFVSRASDHVHMAHLSHQLQAHMEALEDDRLDDATCEAQCKDIVAQLEAVSQALPPCTSLHDLAAKEVGSALLAWHDVETMQACMAFVQHAKVDSSACATWSAVATRARVACRRLYRRLSSLYEQQRQTIQSDSITMLPEVSRLASAMVPRVMPWAYAVLEQRDTSALDAVSTLANDTRTLADLADTVLSKASAQEHVVDIPEAAPWKARAKTLLIACRPVDKSETEALSQRISALEHMLAERDDTVQAASIKIERLRNQLDRSHALAAEVTDARQQVEELKAKLNEAALLPLIILEIHRNSQHLRRSQKTLERLPMHRVLAHSKSCLQITST</sequence>
<feature type="coiled-coil region" evidence="8">
    <location>
        <begin position="917"/>
        <end position="968"/>
    </location>
</feature>
<evidence type="ECO:0000256" key="6">
    <source>
        <dbReference type="ARBA" id="ARBA00023054"/>
    </source>
</evidence>
<dbReference type="VEuPathDB" id="FungiDB:MGL_2046"/>
<dbReference type="InParanoid" id="A8Q0K4"/>
<evidence type="ECO:0000256" key="3">
    <source>
        <dbReference type="ARBA" id="ARBA00022490"/>
    </source>
</evidence>
<evidence type="ECO:0000256" key="7">
    <source>
        <dbReference type="ARBA" id="ARBA00023212"/>
    </source>
</evidence>
<feature type="coiled-coil region" evidence="8">
    <location>
        <begin position="413"/>
        <end position="495"/>
    </location>
</feature>
<comment type="subcellular location">
    <subcellularLocation>
        <location evidence="1">Cytoplasm</location>
        <location evidence="1">Cytoskeleton</location>
    </subcellularLocation>
</comment>
<reference evidence="11 12" key="1">
    <citation type="journal article" date="2007" name="Proc. Natl. Acad. Sci. U.S.A.">
        <title>Dandruff-associated Malassezia genomes reveal convergent and divergent virulence traits shared with plant and human fungal pathogens.</title>
        <authorList>
            <person name="Xu J."/>
            <person name="Saunders C.W."/>
            <person name="Hu P."/>
            <person name="Grant R.A."/>
            <person name="Boekhout T."/>
            <person name="Kuramae E.E."/>
            <person name="Kronstad J.W."/>
            <person name="Deangelis Y.M."/>
            <person name="Reeder N.L."/>
            <person name="Johnstone K.R."/>
            <person name="Leland M."/>
            <person name="Fieno A.M."/>
            <person name="Begley W.M."/>
            <person name="Sun Y."/>
            <person name="Lacey M.P."/>
            <person name="Chaudhary T."/>
            <person name="Keough T."/>
            <person name="Chu L."/>
            <person name="Sears R."/>
            <person name="Yuan B."/>
            <person name="Dawson T.L.Jr."/>
        </authorList>
    </citation>
    <scope>NUCLEOTIDE SEQUENCE [LARGE SCALE GENOMIC DNA]</scope>
    <source>
        <strain evidence="12">ATCC MYA-4612 / CBS 7966</strain>
    </source>
</reference>
<gene>
    <name evidence="11" type="ORF">MGL_2046</name>
</gene>
<dbReference type="InterPro" id="IPR036859">
    <property type="entry name" value="CAP-Gly_dom_sf"/>
</dbReference>
<evidence type="ECO:0000256" key="5">
    <source>
        <dbReference type="ARBA" id="ARBA00023017"/>
    </source>
</evidence>
<feature type="compositionally biased region" description="Polar residues" evidence="9">
    <location>
        <begin position="104"/>
        <end position="114"/>
    </location>
</feature>
<dbReference type="PANTHER" id="PTHR18916">
    <property type="entry name" value="DYNACTIN 1-RELATED MICROTUBULE-BINDING"/>
    <property type="match status" value="1"/>
</dbReference>
<dbReference type="OMA" id="MCERICT"/>
<keyword evidence="6 8" id="KW-0175">Coiled coil</keyword>
<dbReference type="KEGG" id="mgl:MGL_2046"/>
<evidence type="ECO:0000313" key="12">
    <source>
        <dbReference type="Proteomes" id="UP000008837"/>
    </source>
</evidence>
<dbReference type="GeneID" id="5855354"/>
<dbReference type="GO" id="GO:0030286">
    <property type="term" value="C:dynein complex"/>
    <property type="evidence" value="ECO:0007669"/>
    <property type="project" value="UniProtKB-KW"/>
</dbReference>
<evidence type="ECO:0000256" key="2">
    <source>
        <dbReference type="ARBA" id="ARBA00011010"/>
    </source>
</evidence>
<dbReference type="RefSeq" id="XP_001731047.1">
    <property type="nucleotide sequence ID" value="XM_001730995.1"/>
</dbReference>
<comment type="caution">
    <text evidence="11">The sequence shown here is derived from an EMBL/GenBank/DDBJ whole genome shotgun (WGS) entry which is preliminary data.</text>
</comment>
<feature type="compositionally biased region" description="Polar residues" evidence="9">
    <location>
        <begin position="232"/>
        <end position="245"/>
    </location>
</feature>
<feature type="compositionally biased region" description="Basic and acidic residues" evidence="9">
    <location>
        <begin position="188"/>
        <end position="198"/>
    </location>
</feature>
<evidence type="ECO:0000313" key="11">
    <source>
        <dbReference type="EMBL" id="EDP43833.1"/>
    </source>
</evidence>
<organism evidence="11 12">
    <name type="scientific">Malassezia globosa (strain ATCC MYA-4612 / CBS 7966)</name>
    <name type="common">Dandruff-associated fungus</name>
    <dbReference type="NCBI Taxonomy" id="425265"/>
    <lineage>
        <taxon>Eukaryota</taxon>
        <taxon>Fungi</taxon>
        <taxon>Dikarya</taxon>
        <taxon>Basidiomycota</taxon>
        <taxon>Ustilaginomycotina</taxon>
        <taxon>Malasseziomycetes</taxon>
        <taxon>Malasseziales</taxon>
        <taxon>Malasseziaceae</taxon>
        <taxon>Malassezia</taxon>
    </lineage>
</organism>
<dbReference type="PROSITE" id="PS50245">
    <property type="entry name" value="CAP_GLY_2"/>
    <property type="match status" value="1"/>
</dbReference>
<name>A8Q0K4_MALGO</name>
<dbReference type="InterPro" id="IPR000938">
    <property type="entry name" value="CAP-Gly_domain"/>
</dbReference>
<feature type="domain" description="CAP-Gly" evidence="10">
    <location>
        <begin position="27"/>
        <end position="69"/>
    </location>
</feature>
<dbReference type="Pfam" id="PF12455">
    <property type="entry name" value="Dynactin"/>
    <property type="match status" value="1"/>
</dbReference>
<comment type="similarity">
    <text evidence="2">Belongs to the dynactin 150 kDa subunit family.</text>
</comment>
<keyword evidence="3" id="KW-0963">Cytoplasm</keyword>
<feature type="region of interest" description="Disordered" evidence="9">
    <location>
        <begin position="104"/>
        <end position="258"/>
    </location>
</feature>